<keyword evidence="1" id="KW-0472">Membrane</keyword>
<dbReference type="SUPFAM" id="SSF54523">
    <property type="entry name" value="Pili subunits"/>
    <property type="match status" value="1"/>
</dbReference>
<reference evidence="2" key="1">
    <citation type="submission" date="2020-03" db="EMBL/GenBank/DDBJ databases">
        <title>Five strains of Vibrio campbellii isolated from Mariana Trench.</title>
        <authorList>
            <person name="Liang J."/>
            <person name="Zhang X.-H."/>
        </authorList>
    </citation>
    <scope>NUCLEOTIDE SEQUENCE</scope>
    <source>
        <strain evidence="2">LJC014</strain>
    </source>
</reference>
<evidence type="ECO:0000313" key="3">
    <source>
        <dbReference type="Proteomes" id="UP001058687"/>
    </source>
</evidence>
<name>A0AAE9MYQ0_9VIBR</name>
<keyword evidence="1" id="KW-0812">Transmembrane</keyword>
<organism evidence="2 3">
    <name type="scientific">Vibrio campbellii</name>
    <dbReference type="NCBI Taxonomy" id="680"/>
    <lineage>
        <taxon>Bacteria</taxon>
        <taxon>Pseudomonadati</taxon>
        <taxon>Pseudomonadota</taxon>
        <taxon>Gammaproteobacteria</taxon>
        <taxon>Vibrionales</taxon>
        <taxon>Vibrionaceae</taxon>
        <taxon>Vibrio</taxon>
    </lineage>
</organism>
<sequence length="162" mass="18023">MKQKGFSLIELVVAIVVLEIIGLFAAPKIMHMQREARINTLEAFVGAFHATNEVVMTKAKIQGVANAPLAKLSDHDIYVRMGSLVLDDFNVANAMKIDGFNLANTGSSQTPSRIVYLGKEKSLQKIRDSECFISISRPFTAYDKQGIVSMYELKVNKFYDNC</sequence>
<dbReference type="AlphaFoldDB" id="A0AAE9MYQ0"/>
<dbReference type="InterPro" id="IPR045584">
    <property type="entry name" value="Pilin-like"/>
</dbReference>
<dbReference type="Gene3D" id="3.30.700.10">
    <property type="entry name" value="Glycoprotein, Type 4 Pilin"/>
    <property type="match status" value="1"/>
</dbReference>
<accession>A0AAE9MYQ0</accession>
<dbReference type="NCBIfam" id="TIGR02532">
    <property type="entry name" value="IV_pilin_GFxxxE"/>
    <property type="match status" value="1"/>
</dbReference>
<dbReference type="Proteomes" id="UP001058687">
    <property type="component" value="Chromosome 1"/>
</dbReference>
<evidence type="ECO:0000256" key="1">
    <source>
        <dbReference type="SAM" id="Phobius"/>
    </source>
</evidence>
<proteinExistence type="predicted"/>
<evidence type="ECO:0000313" key="2">
    <source>
        <dbReference type="EMBL" id="UTZ27961.1"/>
    </source>
</evidence>
<keyword evidence="1" id="KW-1133">Transmembrane helix</keyword>
<gene>
    <name evidence="2" type="ORF">HB761_15245</name>
</gene>
<dbReference type="InterPro" id="IPR012902">
    <property type="entry name" value="N_methyl_site"/>
</dbReference>
<dbReference type="EMBL" id="CP050467">
    <property type="protein sequence ID" value="UTZ27961.1"/>
    <property type="molecule type" value="Genomic_DNA"/>
</dbReference>
<protein>
    <submittedName>
        <fullName evidence="2">Type II secretion system protein</fullName>
    </submittedName>
</protein>
<feature type="transmembrane region" description="Helical" evidence="1">
    <location>
        <begin position="6"/>
        <end position="26"/>
    </location>
</feature>
<dbReference type="Pfam" id="PF07963">
    <property type="entry name" value="N_methyl"/>
    <property type="match status" value="1"/>
</dbReference>
<dbReference type="RefSeq" id="WP_255935806.1">
    <property type="nucleotide sequence ID" value="NZ_CP050467.1"/>
</dbReference>